<evidence type="ECO:0000259" key="1">
    <source>
        <dbReference type="Pfam" id="PF01764"/>
    </source>
</evidence>
<dbReference type="AlphaFoldDB" id="A0A2T4CX08"/>
<sequence length="208" mass="22594">MIGFVPPDLKQAEVLNIFIEGDGEPGVALRLAQETGGNSVYIGRPCQYLKVTRFNSCNRELWTSHRYSQAVVDSMDKAISALKQQYQSSQIRLVGYSGGGAIASIIASKRSDVALLLTVAGNLDHKWWTEFNDSAPLSGSLNPIDYSAALEAVPQVHLIGDHDFVVPGSVLMSYLSKFKTRDKVKSYLVGGADHTCCWSMAVAAVLPE</sequence>
<dbReference type="EMBL" id="PYVN01000040">
    <property type="protein sequence ID" value="PTB86099.1"/>
    <property type="molecule type" value="Genomic_DNA"/>
</dbReference>
<protein>
    <submittedName>
        <fullName evidence="2">Alpha/beta hydrolase</fullName>
    </submittedName>
</protein>
<dbReference type="Pfam" id="PF01764">
    <property type="entry name" value="Lipase_3"/>
    <property type="match status" value="1"/>
</dbReference>
<reference evidence="2" key="1">
    <citation type="submission" date="2018-03" db="EMBL/GenBank/DDBJ databases">
        <title>Cross-interface Injection: A General Nanoliter Liquid Handling Method Applied to Single Cells Genome Amplification Automated Nanoliter Liquid Handling Applied to Single Cell Multiple Displacement Amplification.</title>
        <authorList>
            <person name="Yun J."/>
            <person name="Xu P."/>
            <person name="Xu J."/>
            <person name="Dai X."/>
            <person name="Wang Y."/>
            <person name="Zheng X."/>
            <person name="Cao C."/>
            <person name="Yi Q."/>
            <person name="Zhu Y."/>
            <person name="Wang L."/>
            <person name="Dong Z."/>
            <person name="Huang Y."/>
            <person name="Huang L."/>
            <person name="Du W."/>
        </authorList>
    </citation>
    <scope>NUCLEOTIDE SEQUENCE [LARGE SCALE GENOMIC DNA]</scope>
    <source>
        <strain evidence="2">Z-D3-2</strain>
    </source>
</reference>
<proteinExistence type="predicted"/>
<name>A0A2T4CX08_9GAMM</name>
<feature type="domain" description="Fungal lipase-type" evidence="1">
    <location>
        <begin position="66"/>
        <end position="108"/>
    </location>
</feature>
<evidence type="ECO:0000313" key="2">
    <source>
        <dbReference type="EMBL" id="PTB86099.1"/>
    </source>
</evidence>
<dbReference type="Gene3D" id="3.40.50.1820">
    <property type="entry name" value="alpha/beta hydrolase"/>
    <property type="match status" value="1"/>
</dbReference>
<organism evidence="2">
    <name type="scientific">Pseudidiomarina aestuarii</name>
    <dbReference type="NCBI Taxonomy" id="624146"/>
    <lineage>
        <taxon>Bacteria</taxon>
        <taxon>Pseudomonadati</taxon>
        <taxon>Pseudomonadota</taxon>
        <taxon>Gammaproteobacteria</taxon>
        <taxon>Alteromonadales</taxon>
        <taxon>Idiomarinaceae</taxon>
        <taxon>Pseudidiomarina</taxon>
    </lineage>
</organism>
<comment type="caution">
    <text evidence="2">The sequence shown here is derived from an EMBL/GenBank/DDBJ whole genome shotgun (WGS) entry which is preliminary data.</text>
</comment>
<dbReference type="SUPFAM" id="SSF53474">
    <property type="entry name" value="alpha/beta-Hydrolases"/>
    <property type="match status" value="1"/>
</dbReference>
<accession>A0A2T4CX08</accession>
<dbReference type="InterPro" id="IPR002921">
    <property type="entry name" value="Fungal_lipase-type"/>
</dbReference>
<dbReference type="InterPro" id="IPR029058">
    <property type="entry name" value="AB_hydrolase_fold"/>
</dbReference>
<keyword evidence="2" id="KW-0378">Hydrolase</keyword>
<dbReference type="GO" id="GO:0016787">
    <property type="term" value="F:hydrolase activity"/>
    <property type="evidence" value="ECO:0007669"/>
    <property type="project" value="UniProtKB-KW"/>
</dbReference>
<dbReference type="GO" id="GO:0006629">
    <property type="term" value="P:lipid metabolic process"/>
    <property type="evidence" value="ECO:0007669"/>
    <property type="project" value="InterPro"/>
</dbReference>
<gene>
    <name evidence="2" type="ORF">C9940_03800</name>
</gene>